<dbReference type="InterPro" id="IPR001160">
    <property type="entry name" value="Peptidase_M20C"/>
</dbReference>
<feature type="domain" description="Peptidase M20 dimerisation" evidence="2">
    <location>
        <begin position="209"/>
        <end position="293"/>
    </location>
</feature>
<keyword evidence="4" id="KW-1185">Reference proteome</keyword>
<dbReference type="Pfam" id="PF01546">
    <property type="entry name" value="Peptidase_M20"/>
    <property type="match status" value="1"/>
</dbReference>
<accession>A0ABT7VQA3</accession>
<evidence type="ECO:0000313" key="3">
    <source>
        <dbReference type="EMBL" id="MDM8561833.1"/>
    </source>
</evidence>
<evidence type="ECO:0000313" key="4">
    <source>
        <dbReference type="Proteomes" id="UP001171945"/>
    </source>
</evidence>
<dbReference type="Pfam" id="PF07687">
    <property type="entry name" value="M20_dimer"/>
    <property type="match status" value="1"/>
</dbReference>
<dbReference type="CDD" id="cd03890">
    <property type="entry name" value="M20_pepD"/>
    <property type="match status" value="1"/>
</dbReference>
<dbReference type="Proteomes" id="UP001171945">
    <property type="component" value="Unassembled WGS sequence"/>
</dbReference>
<dbReference type="SUPFAM" id="SSF53187">
    <property type="entry name" value="Zn-dependent exopeptidases"/>
    <property type="match status" value="1"/>
</dbReference>
<evidence type="ECO:0000256" key="1">
    <source>
        <dbReference type="ARBA" id="ARBA00022801"/>
    </source>
</evidence>
<organism evidence="3 4">
    <name type="scientific">Candidatus Marithioploca araucensis</name>
    <dbReference type="NCBI Taxonomy" id="70273"/>
    <lineage>
        <taxon>Bacteria</taxon>
        <taxon>Pseudomonadati</taxon>
        <taxon>Pseudomonadota</taxon>
        <taxon>Gammaproteobacteria</taxon>
        <taxon>Thiotrichales</taxon>
        <taxon>Thiotrichaceae</taxon>
        <taxon>Candidatus Marithioploca</taxon>
    </lineage>
</organism>
<dbReference type="PANTHER" id="PTHR43501:SF1">
    <property type="entry name" value="CYTOSOL NON-SPECIFIC DIPEPTIDASE"/>
    <property type="match status" value="1"/>
</dbReference>
<dbReference type="Gene3D" id="3.40.630.10">
    <property type="entry name" value="Zn peptidases"/>
    <property type="match status" value="2"/>
</dbReference>
<dbReference type="PANTHER" id="PTHR43501">
    <property type="entry name" value="CYTOSOL NON-SPECIFIC DIPEPTIDASE"/>
    <property type="match status" value="1"/>
</dbReference>
<dbReference type="PRINTS" id="PR00934">
    <property type="entry name" value="XHISDIPTASE"/>
</dbReference>
<dbReference type="EMBL" id="JAUCGM010000008">
    <property type="protein sequence ID" value="MDM8561833.1"/>
    <property type="molecule type" value="Genomic_DNA"/>
</dbReference>
<keyword evidence="1" id="KW-0378">Hydrolase</keyword>
<sequence>MIYKHKETNDILKWFEQINQIPRCSGNEEAIRLWLINWAKENHFEIKTDKIGNLLIDVPASSGYENAPIVVIQGHLDMVCEKTPDSNHDFTQDAIKLVKKGEWLTADKTSLGADNGIAIAIAMALALDRTVSHPPLELLFTVDEETGLIGANALETGFFKGRILINIDSEDEGCFMIGCAGGINTHLSIPLKWADVPNDYQLMKINAGGMKGGHSGIDINAERANAIKILTQILHQIKQQVDIRLANITGGSAHNAIPRDSEALVFLPADEIKVVKTLVQAAEKTLKAEYQNTDPNLFIKINEINGLNQAFTSEGTQKLIDVIMVLPHGVAANSQDIEGLVETSNNIALISIDEGQLKVLTSQRSSIESRVDALTHRIEAVARLVGGKVYSDTRYPAWQPNMDSSLLAKSIDVYKKLFAKAPAVEAIHAGLECGIIGDKFPGMDMISIGPTIKDPHSPDEKIHIGSVGMIWDFMVALLKALK</sequence>
<comment type="caution">
    <text evidence="3">The sequence shown here is derived from an EMBL/GenBank/DDBJ whole genome shotgun (WGS) entry which is preliminary data.</text>
</comment>
<evidence type="ECO:0000259" key="2">
    <source>
        <dbReference type="Pfam" id="PF07687"/>
    </source>
</evidence>
<reference evidence="3" key="1">
    <citation type="submission" date="2023-06" db="EMBL/GenBank/DDBJ databases">
        <title>Uncultivated large filamentous bacteria from sulfidic sediments reveal new species and different genomic features in energy metabolism and defense.</title>
        <authorList>
            <person name="Fonseca A."/>
        </authorList>
    </citation>
    <scope>NUCLEOTIDE SEQUENCE</scope>
    <source>
        <strain evidence="3">HSG4</strain>
    </source>
</reference>
<name>A0ABT7VQA3_9GAMM</name>
<dbReference type="InterPro" id="IPR002933">
    <property type="entry name" value="Peptidase_M20"/>
</dbReference>
<gene>
    <name evidence="3" type="ORF">QUF54_00585</name>
</gene>
<dbReference type="InterPro" id="IPR011650">
    <property type="entry name" value="Peptidase_M20_dimer"/>
</dbReference>
<dbReference type="NCBIfam" id="TIGR01893">
    <property type="entry name" value="aa-his-dipept"/>
    <property type="match status" value="1"/>
</dbReference>
<dbReference type="PIRSF" id="PIRSF016599">
    <property type="entry name" value="Xaa-His_dipept"/>
    <property type="match status" value="1"/>
</dbReference>
<protein>
    <submittedName>
        <fullName evidence="3">Aminoacyl-histidine dipeptidase</fullName>
    </submittedName>
</protein>
<proteinExistence type="predicted"/>